<gene>
    <name evidence="1" type="ordered locus">Dda3937_04637</name>
</gene>
<organism evidence="1 2">
    <name type="scientific">Dickeya dadantii (strain 3937)</name>
    <name type="common">Erwinia chrysanthemi (strain 3937)</name>
    <dbReference type="NCBI Taxonomy" id="198628"/>
    <lineage>
        <taxon>Bacteria</taxon>
        <taxon>Pseudomonadati</taxon>
        <taxon>Pseudomonadota</taxon>
        <taxon>Gammaproteobacteria</taxon>
        <taxon>Enterobacterales</taxon>
        <taxon>Pectobacteriaceae</taxon>
        <taxon>Dickeya</taxon>
    </lineage>
</organism>
<protein>
    <submittedName>
        <fullName evidence="1">Uncharacterized protein</fullName>
    </submittedName>
</protein>
<accession>E0SIP6</accession>
<reference evidence="1 2" key="1">
    <citation type="journal article" date="2011" name="J. Bacteriol.">
        <title>Genome sequence of the plant-pathogenic bacterium Dickeya dadantii 3937.</title>
        <authorList>
            <person name="Glasner J.D."/>
            <person name="Yang C.H."/>
            <person name="Reverchon S."/>
            <person name="Hugouvieux-Cotte-Pattat N."/>
            <person name="Condemine G."/>
            <person name="Bohin J.P."/>
            <person name="Van Gijsegem F."/>
            <person name="Yang S."/>
            <person name="Franza T."/>
            <person name="Expert D."/>
            <person name="Plunkett G. III"/>
            <person name="San Francisco M.J."/>
            <person name="Charkowski A.O."/>
            <person name="Py B."/>
            <person name="Bell K."/>
            <person name="Rauscher L."/>
            <person name="Rodriguez-Palenzuela P."/>
            <person name="Toussaint A."/>
            <person name="Holeva M.C."/>
            <person name="He S.Y."/>
            <person name="Douet V."/>
            <person name="Boccara M."/>
            <person name="Blanco C."/>
            <person name="Toth I."/>
            <person name="Anderson B.D."/>
            <person name="Biehl B.S."/>
            <person name="Mau B."/>
            <person name="Flynn S.M."/>
            <person name="Barras F."/>
            <person name="Lindeberg M."/>
            <person name="Birch P.R."/>
            <person name="Tsuyumu S."/>
            <person name="Shi X."/>
            <person name="Hibbing M."/>
            <person name="Yap M.N."/>
            <person name="Carpentier M."/>
            <person name="Dassa E."/>
            <person name="Umehara M."/>
            <person name="Kim J.F."/>
            <person name="Rusch M."/>
            <person name="Soni P."/>
            <person name="Mayhew G.F."/>
            <person name="Fouts D.E."/>
            <person name="Gill S.R."/>
            <person name="Blattner F.R."/>
            <person name="Keen N.T."/>
            <person name="Perna N.T."/>
        </authorList>
    </citation>
    <scope>NUCLEOTIDE SEQUENCE [LARGE SCALE GENOMIC DNA]</scope>
    <source>
        <strain evidence="1 2">3937</strain>
    </source>
</reference>
<evidence type="ECO:0000313" key="2">
    <source>
        <dbReference type="Proteomes" id="UP000006859"/>
    </source>
</evidence>
<name>E0SIP6_DICD3</name>
<dbReference type="STRING" id="198628.Dda3937_04637"/>
<dbReference type="Proteomes" id="UP000006859">
    <property type="component" value="Chromosome"/>
</dbReference>
<dbReference type="KEGG" id="ddd:Dda3937_04637"/>
<sequence length="114" mass="13331">MFQTWMSGRLSQETEVFPFKSVAHSSPQIRSYFLWCRQAVIKEFAIYKPMLFRSAAQPFSDRTFRRIFMLFRTVHWGRRCCLNIHLYGNKGKSRAGSNARSGGYAIAMGLPRRQ</sequence>
<evidence type="ECO:0000313" key="1">
    <source>
        <dbReference type="EMBL" id="ADM99105.1"/>
    </source>
</evidence>
<keyword evidence="2" id="KW-1185">Reference proteome</keyword>
<dbReference type="HOGENOM" id="CLU_2117124_0_0_6"/>
<proteinExistence type="predicted"/>
<dbReference type="EMBL" id="CP002038">
    <property type="protein sequence ID" value="ADM99105.1"/>
    <property type="molecule type" value="Genomic_DNA"/>
</dbReference>
<dbReference type="AlphaFoldDB" id="E0SIP6"/>